<dbReference type="Proteomes" id="UP000028703">
    <property type="component" value="Unassembled WGS sequence"/>
</dbReference>
<dbReference type="EMBL" id="JPRO01000008">
    <property type="protein sequence ID" value="KFF03601.1"/>
    <property type="molecule type" value="Genomic_DNA"/>
</dbReference>
<evidence type="ECO:0000313" key="2">
    <source>
        <dbReference type="Proteomes" id="UP000028703"/>
    </source>
</evidence>
<organism evidence="1 2">
    <name type="scientific">Chryseobacterium luteum</name>
    <dbReference type="NCBI Taxonomy" id="421531"/>
    <lineage>
        <taxon>Bacteria</taxon>
        <taxon>Pseudomonadati</taxon>
        <taxon>Bacteroidota</taxon>
        <taxon>Flavobacteriia</taxon>
        <taxon>Flavobacteriales</taxon>
        <taxon>Weeksellaceae</taxon>
        <taxon>Chryseobacterium group</taxon>
        <taxon>Chryseobacterium</taxon>
    </lineage>
</organism>
<accession>A0A085ZGN7</accession>
<sequence>MRLNNLQQPIISGFNAASTAQEIIRGIDFEQIEYRYDEPATIRGVKPYFIDRENAKVMEIKRRNAGLQIRCRIIHF</sequence>
<comment type="caution">
    <text evidence="1">The sequence shown here is derived from an EMBL/GenBank/DDBJ whole genome shotgun (WGS) entry which is preliminary data.</text>
</comment>
<proteinExistence type="predicted"/>
<dbReference type="RefSeq" id="WP_034704861.1">
    <property type="nucleotide sequence ID" value="NZ_JPRO01000008.1"/>
</dbReference>
<keyword evidence="2" id="KW-1185">Reference proteome</keyword>
<gene>
    <name evidence="1" type="ORF">IX38_11570</name>
</gene>
<dbReference type="AlphaFoldDB" id="A0A085ZGN7"/>
<reference evidence="1 2" key="1">
    <citation type="submission" date="2014-07" db="EMBL/GenBank/DDBJ databases">
        <title>Genome of Chryseobacterium luteum DSM 18605.</title>
        <authorList>
            <person name="Stropko S.J."/>
            <person name="Pipes S.E."/>
            <person name="Newman J.D."/>
        </authorList>
    </citation>
    <scope>NUCLEOTIDE SEQUENCE [LARGE SCALE GENOMIC DNA]</scope>
    <source>
        <strain evidence="1 2">DSM 18605</strain>
    </source>
</reference>
<name>A0A085ZGN7_9FLAO</name>
<evidence type="ECO:0000313" key="1">
    <source>
        <dbReference type="EMBL" id="KFF03601.1"/>
    </source>
</evidence>
<protein>
    <submittedName>
        <fullName evidence="1">Uncharacterized protein</fullName>
    </submittedName>
</protein>
<dbReference type="STRING" id="421531.IX38_11570"/>